<keyword evidence="2 9" id="KW-0645">Protease</keyword>
<dbReference type="GO" id="GO:0004222">
    <property type="term" value="F:metalloendopeptidase activity"/>
    <property type="evidence" value="ECO:0007669"/>
    <property type="project" value="UniProtKB-UniRule"/>
</dbReference>
<dbReference type="PANTHER" id="PTHR33794">
    <property type="entry name" value="BACILLOLYSIN"/>
    <property type="match status" value="1"/>
</dbReference>
<evidence type="ECO:0000256" key="6">
    <source>
        <dbReference type="ARBA" id="ARBA00022833"/>
    </source>
</evidence>
<feature type="active site" evidence="8">
    <location>
        <position position="329"/>
    </location>
</feature>
<dbReference type="OrthoDB" id="345880at2"/>
<keyword evidence="4 9" id="KW-0732">Signal</keyword>
<comment type="subcellular location">
    <subcellularLocation>
        <location evidence="9">Secreted</location>
    </subcellularLocation>
</comment>
<evidence type="ECO:0000256" key="3">
    <source>
        <dbReference type="ARBA" id="ARBA00022723"/>
    </source>
</evidence>
<evidence type="ECO:0000256" key="4">
    <source>
        <dbReference type="ARBA" id="ARBA00022729"/>
    </source>
</evidence>
<dbReference type="PRINTS" id="PR00730">
    <property type="entry name" value="THERMOLYSIN"/>
</dbReference>
<dbReference type="Pfam" id="PF07504">
    <property type="entry name" value="FTP"/>
    <property type="match status" value="1"/>
</dbReference>
<evidence type="ECO:0000259" key="12">
    <source>
        <dbReference type="Pfam" id="PF07504"/>
    </source>
</evidence>
<evidence type="ECO:0000256" key="1">
    <source>
        <dbReference type="ARBA" id="ARBA00009388"/>
    </source>
</evidence>
<organism evidence="13 14">
    <name type="scientific">Actinokineospora auranticolor</name>
    <dbReference type="NCBI Taxonomy" id="155976"/>
    <lineage>
        <taxon>Bacteria</taxon>
        <taxon>Bacillati</taxon>
        <taxon>Actinomycetota</taxon>
        <taxon>Actinomycetes</taxon>
        <taxon>Pseudonocardiales</taxon>
        <taxon>Pseudonocardiaceae</taxon>
        <taxon>Actinokineospora</taxon>
    </lineage>
</organism>
<comment type="cofactor">
    <cofactor evidence="9">
        <name>Zn(2+)</name>
        <dbReference type="ChEBI" id="CHEBI:29105"/>
    </cofactor>
</comment>
<evidence type="ECO:0000256" key="2">
    <source>
        <dbReference type="ARBA" id="ARBA00022670"/>
    </source>
</evidence>
<feature type="domain" description="Peptidase M4" evidence="10">
    <location>
        <begin position="204"/>
        <end position="334"/>
    </location>
</feature>
<proteinExistence type="inferred from homology"/>
<dbReference type="SUPFAM" id="SSF55486">
    <property type="entry name" value="Metalloproteases ('zincins'), catalytic domain"/>
    <property type="match status" value="1"/>
</dbReference>
<feature type="active site" description="Proton donor" evidence="8">
    <location>
        <position position="413"/>
    </location>
</feature>
<keyword evidence="6 9" id="KW-0862">Zinc</keyword>
<keyword evidence="14" id="KW-1185">Reference proteome</keyword>
<dbReference type="EMBL" id="PTIX01000024">
    <property type="protein sequence ID" value="PPK63843.1"/>
    <property type="molecule type" value="Genomic_DNA"/>
</dbReference>
<evidence type="ECO:0000256" key="5">
    <source>
        <dbReference type="ARBA" id="ARBA00022801"/>
    </source>
</evidence>
<dbReference type="GO" id="GO:0046872">
    <property type="term" value="F:metal ion binding"/>
    <property type="evidence" value="ECO:0007669"/>
    <property type="project" value="UniProtKB-UniRule"/>
</dbReference>
<dbReference type="GO" id="GO:0005576">
    <property type="term" value="C:extracellular region"/>
    <property type="evidence" value="ECO:0007669"/>
    <property type="project" value="UniProtKB-SubCell"/>
</dbReference>
<dbReference type="Gene3D" id="3.10.170.10">
    <property type="match status" value="1"/>
</dbReference>
<keyword evidence="9" id="KW-0964">Secreted</keyword>
<dbReference type="AlphaFoldDB" id="A0A2S6GF47"/>
<evidence type="ECO:0000256" key="8">
    <source>
        <dbReference type="PIRSR" id="PIRSR623612-1"/>
    </source>
</evidence>
<dbReference type="Pfam" id="PF02868">
    <property type="entry name" value="Peptidase_M4_C"/>
    <property type="match status" value="1"/>
</dbReference>
<name>A0A2S6GF47_9PSEU</name>
<evidence type="ECO:0000256" key="9">
    <source>
        <dbReference type="RuleBase" id="RU366073"/>
    </source>
</evidence>
<dbReference type="InterPro" id="IPR023612">
    <property type="entry name" value="Peptidase_M4"/>
</dbReference>
<feature type="domain" description="FTP" evidence="12">
    <location>
        <begin position="80"/>
        <end position="108"/>
    </location>
</feature>
<dbReference type="InterPro" id="IPR027268">
    <property type="entry name" value="Peptidase_M4/M1_CTD_sf"/>
</dbReference>
<evidence type="ECO:0000259" key="10">
    <source>
        <dbReference type="Pfam" id="PF01447"/>
    </source>
</evidence>
<keyword evidence="7 9" id="KW-0482">Metalloprotease</keyword>
<keyword evidence="5 9" id="KW-0378">Hydrolase</keyword>
<sequence>MKRTTMTAGVALAVLASGVVALTSSPVFASQGQEQAPDRQALAVSAADRAAVAGLDALAKGPDEVYERGMVTPYLNDLYSVSYQRTWRGIPVVGGDATVLADGQGQVRATVAGTSAKVAVPSTGARVSKAAAEATAKGLQGATAKVETGRLVVKVTEDKPALAWEHLLIGTKKNGGPSHLTVWVDATTGAVLDKVEDAADGSLNSEWNGNVTINTSGSSGSYRMVDTTRPGLQCSDYNGGVFTKSTDSWGTGSASSKETGCGDLLYAAQQEWNMLKDWMGRNGHNGSGRSWPGKVGLNQLNAYWDGSTITIGHNQGNKWIASMDVVGHEYGHGLDQNTPGGTSREAGLGEGTGDIFGALTEAYANNPKDKPDYTVGETVNLTGSGPIRNMYNPSLVSNDPNCYSSSIPNTEVHKAAGPLNHWFYLLAEGSAPGGGKPNSPTCNNSTVTGVGIKDAGRIFYGGMLLKTSGMTYKKYRVTTLTAAKNLDKTCNLYNKTKAAWNAISLPAQSGEPTSCTPA</sequence>
<evidence type="ECO:0000259" key="11">
    <source>
        <dbReference type="Pfam" id="PF02868"/>
    </source>
</evidence>
<dbReference type="Proteomes" id="UP000239203">
    <property type="component" value="Unassembled WGS sequence"/>
</dbReference>
<dbReference type="CDD" id="cd09597">
    <property type="entry name" value="M4_TLP"/>
    <property type="match status" value="1"/>
</dbReference>
<evidence type="ECO:0000256" key="7">
    <source>
        <dbReference type="ARBA" id="ARBA00023049"/>
    </source>
</evidence>
<reference evidence="13 14" key="1">
    <citation type="submission" date="2018-02" db="EMBL/GenBank/DDBJ databases">
        <title>Genomic Encyclopedia of Archaeal and Bacterial Type Strains, Phase II (KMG-II): from individual species to whole genera.</title>
        <authorList>
            <person name="Goeker M."/>
        </authorList>
    </citation>
    <scope>NUCLEOTIDE SEQUENCE [LARGE SCALE GENOMIC DNA]</scope>
    <source>
        <strain evidence="13 14">YU 961-1</strain>
    </source>
</reference>
<dbReference type="InterPro" id="IPR011096">
    <property type="entry name" value="FTP_domain"/>
</dbReference>
<protein>
    <recommendedName>
        <fullName evidence="9">Neutral metalloproteinase</fullName>
        <ecNumber evidence="9">3.4.24.-</ecNumber>
    </recommendedName>
</protein>
<evidence type="ECO:0000313" key="14">
    <source>
        <dbReference type="Proteomes" id="UP000239203"/>
    </source>
</evidence>
<comment type="caution">
    <text evidence="13">The sequence shown here is derived from an EMBL/GenBank/DDBJ whole genome shotgun (WGS) entry which is preliminary data.</text>
</comment>
<dbReference type="InterPro" id="IPR001570">
    <property type="entry name" value="Peptidase_M4_C_domain"/>
</dbReference>
<dbReference type="RefSeq" id="WP_104482454.1">
    <property type="nucleotide sequence ID" value="NZ_CP154825.1"/>
</dbReference>
<feature type="signal peptide" evidence="9">
    <location>
        <begin position="1"/>
        <end position="29"/>
    </location>
</feature>
<gene>
    <name evidence="13" type="ORF">CLV40_12487</name>
</gene>
<dbReference type="Gene3D" id="1.10.390.10">
    <property type="entry name" value="Neutral Protease Domain 2"/>
    <property type="match status" value="1"/>
</dbReference>
<dbReference type="InterPro" id="IPR013856">
    <property type="entry name" value="Peptidase_M4_domain"/>
</dbReference>
<keyword evidence="3" id="KW-0479">Metal-binding</keyword>
<dbReference type="PANTHER" id="PTHR33794:SF1">
    <property type="entry name" value="BACILLOLYSIN"/>
    <property type="match status" value="1"/>
</dbReference>
<dbReference type="EC" id="3.4.24.-" evidence="9"/>
<dbReference type="InterPro" id="IPR050728">
    <property type="entry name" value="Zinc_Metalloprotease_M4"/>
</dbReference>
<comment type="similarity">
    <text evidence="1 9">Belongs to the peptidase M4 family.</text>
</comment>
<dbReference type="Pfam" id="PF01447">
    <property type="entry name" value="Peptidase_M4"/>
    <property type="match status" value="1"/>
</dbReference>
<feature type="chain" id="PRO_5023107412" description="Neutral metalloproteinase" evidence="9">
    <location>
        <begin position="30"/>
        <end position="518"/>
    </location>
</feature>
<evidence type="ECO:0000313" key="13">
    <source>
        <dbReference type="EMBL" id="PPK63843.1"/>
    </source>
</evidence>
<accession>A0A2S6GF47</accession>
<comment type="function">
    <text evidence="9">Extracellular zinc metalloprotease.</text>
</comment>
<dbReference type="GO" id="GO:0006508">
    <property type="term" value="P:proteolysis"/>
    <property type="evidence" value="ECO:0007669"/>
    <property type="project" value="UniProtKB-KW"/>
</dbReference>
<feature type="domain" description="Peptidase M4 C-terminal" evidence="11">
    <location>
        <begin position="347"/>
        <end position="504"/>
    </location>
</feature>